<dbReference type="HOGENOM" id="CLU_161192_0_0_12"/>
<keyword evidence="1" id="KW-0614">Plasmid</keyword>
<proteinExistence type="predicted"/>
<reference evidence="1" key="1">
    <citation type="submission" date="2013-02" db="EMBL/GenBank/DDBJ databases">
        <title>Comparative genomics of Borrelia species.</title>
        <authorList>
            <person name="Schwan T.G."/>
            <person name="Raffel S.J."/>
            <person name="Porcella S.F."/>
        </authorList>
    </citation>
    <scope>NUCLEOTIDE SEQUENCE</scope>
    <source>
        <strain evidence="1">YOR</strain>
        <plasmid evidence="1">unnamed</plasmid>
    </source>
</reference>
<dbReference type="EMBL" id="CP004175">
    <property type="protein sequence ID" value="AHH04349.1"/>
    <property type="molecule type" value="Genomic_DNA"/>
</dbReference>
<gene>
    <name evidence="1" type="ORF">BHY_1398</name>
</gene>
<dbReference type="RefSeq" id="WP_025434353.1">
    <property type="nucleotide sequence ID" value="NZ_CP004175.1"/>
</dbReference>
<geneLocation type="plasmid" evidence="1">
    <name>unnamed</name>
</geneLocation>
<protein>
    <submittedName>
        <fullName evidence="1">Putative terminase-like family protein</fullName>
    </submittedName>
</protein>
<name>W5SB93_9SPIR</name>
<dbReference type="AlphaFoldDB" id="W5SB93"/>
<accession>W5SB93</accession>
<sequence>MLYVEDRDNTSGHGNVTKTFFKLREGMSHKFRIAPIKPISNKFTRIVTLIEPFATSKLSIMDYSSKSAISDIYKYKGDGKSADDSLDSLSAAYMLLTLGIRSLKARFTKIRFL</sequence>
<organism evidence="1">
    <name type="scientific">Borrelia nietonii YOR</name>
    <dbReference type="NCBI Taxonomy" id="1293576"/>
    <lineage>
        <taxon>Bacteria</taxon>
        <taxon>Pseudomonadati</taxon>
        <taxon>Spirochaetota</taxon>
        <taxon>Spirochaetia</taxon>
        <taxon>Spirochaetales</taxon>
        <taxon>Borreliaceae</taxon>
        <taxon>Borrelia</taxon>
        <taxon>Borrelia nietonii</taxon>
    </lineage>
</organism>
<evidence type="ECO:0000313" key="1">
    <source>
        <dbReference type="EMBL" id="AHH04349.1"/>
    </source>
</evidence>